<gene>
    <name evidence="1" type="ORF">B7P43_G17466</name>
</gene>
<reference evidence="1 2" key="1">
    <citation type="submission" date="2017-12" db="EMBL/GenBank/DDBJ databases">
        <title>Hemimetabolous genomes reveal molecular basis of termite eusociality.</title>
        <authorList>
            <person name="Harrison M.C."/>
            <person name="Jongepier E."/>
            <person name="Robertson H.M."/>
            <person name="Arning N."/>
            <person name="Bitard-Feildel T."/>
            <person name="Chao H."/>
            <person name="Childers C.P."/>
            <person name="Dinh H."/>
            <person name="Doddapaneni H."/>
            <person name="Dugan S."/>
            <person name="Gowin J."/>
            <person name="Greiner C."/>
            <person name="Han Y."/>
            <person name="Hu H."/>
            <person name="Hughes D.S.T."/>
            <person name="Huylmans A.-K."/>
            <person name="Kemena C."/>
            <person name="Kremer L.P.M."/>
            <person name="Lee S.L."/>
            <person name="Lopez-Ezquerra A."/>
            <person name="Mallet L."/>
            <person name="Monroy-Kuhn J.M."/>
            <person name="Moser A."/>
            <person name="Murali S.C."/>
            <person name="Muzny D.M."/>
            <person name="Otani S."/>
            <person name="Piulachs M.-D."/>
            <person name="Poelchau M."/>
            <person name="Qu J."/>
            <person name="Schaub F."/>
            <person name="Wada-Katsumata A."/>
            <person name="Worley K.C."/>
            <person name="Xie Q."/>
            <person name="Ylla G."/>
            <person name="Poulsen M."/>
            <person name="Gibbs R.A."/>
            <person name="Schal C."/>
            <person name="Richards S."/>
            <person name="Belles X."/>
            <person name="Korb J."/>
            <person name="Bornberg-Bauer E."/>
        </authorList>
    </citation>
    <scope>NUCLEOTIDE SEQUENCE [LARGE SCALE GENOMIC DNA]</scope>
    <source>
        <tissue evidence="1">Whole body</tissue>
    </source>
</reference>
<dbReference type="Proteomes" id="UP000235965">
    <property type="component" value="Unassembled WGS sequence"/>
</dbReference>
<sequence length="52" mass="5808">MQGLRNLERCGGPPPQAALHVRDAFTNYFNSEAGPVEWQAARIQVGKRNIQN</sequence>
<dbReference type="AlphaFoldDB" id="A0A2J7Q3T6"/>
<dbReference type="InParanoid" id="A0A2J7Q3T6"/>
<protein>
    <submittedName>
        <fullName evidence="1">Uncharacterized protein</fullName>
    </submittedName>
</protein>
<proteinExistence type="predicted"/>
<keyword evidence="2" id="KW-1185">Reference proteome</keyword>
<evidence type="ECO:0000313" key="1">
    <source>
        <dbReference type="EMBL" id="PNF23253.1"/>
    </source>
</evidence>
<organism evidence="1 2">
    <name type="scientific">Cryptotermes secundus</name>
    <dbReference type="NCBI Taxonomy" id="105785"/>
    <lineage>
        <taxon>Eukaryota</taxon>
        <taxon>Metazoa</taxon>
        <taxon>Ecdysozoa</taxon>
        <taxon>Arthropoda</taxon>
        <taxon>Hexapoda</taxon>
        <taxon>Insecta</taxon>
        <taxon>Pterygota</taxon>
        <taxon>Neoptera</taxon>
        <taxon>Polyneoptera</taxon>
        <taxon>Dictyoptera</taxon>
        <taxon>Blattodea</taxon>
        <taxon>Blattoidea</taxon>
        <taxon>Termitoidae</taxon>
        <taxon>Kalotermitidae</taxon>
        <taxon>Cryptotermitinae</taxon>
        <taxon>Cryptotermes</taxon>
    </lineage>
</organism>
<name>A0A2J7Q3T6_9NEOP</name>
<dbReference type="OrthoDB" id="6762262at2759"/>
<comment type="caution">
    <text evidence="1">The sequence shown here is derived from an EMBL/GenBank/DDBJ whole genome shotgun (WGS) entry which is preliminary data.</text>
</comment>
<dbReference type="EMBL" id="NEVH01018428">
    <property type="protein sequence ID" value="PNF23253.1"/>
    <property type="molecule type" value="Genomic_DNA"/>
</dbReference>
<evidence type="ECO:0000313" key="2">
    <source>
        <dbReference type="Proteomes" id="UP000235965"/>
    </source>
</evidence>
<accession>A0A2J7Q3T6</accession>